<dbReference type="AlphaFoldDB" id="A0A6G9YUH9"/>
<evidence type="ECO:0000256" key="5">
    <source>
        <dbReference type="ARBA" id="ARBA00022505"/>
    </source>
</evidence>
<evidence type="ECO:0000256" key="10">
    <source>
        <dbReference type="ARBA" id="ARBA00056002"/>
    </source>
</evidence>
<dbReference type="GO" id="GO:0030973">
    <property type="term" value="F:molybdate ion binding"/>
    <property type="evidence" value="ECO:0007669"/>
    <property type="project" value="TreeGrafter"/>
</dbReference>
<keyword evidence="9" id="KW-0826">Tungsten</keyword>
<dbReference type="InterPro" id="IPR005950">
    <property type="entry name" value="ModA"/>
</dbReference>
<evidence type="ECO:0000256" key="8">
    <source>
        <dbReference type="ARBA" id="ARBA00023136"/>
    </source>
</evidence>
<dbReference type="GO" id="GO:0005886">
    <property type="term" value="C:plasma membrane"/>
    <property type="evidence" value="ECO:0007669"/>
    <property type="project" value="UniProtKB-SubCell"/>
</dbReference>
<evidence type="ECO:0000313" key="16">
    <source>
        <dbReference type="EMBL" id="QIS16862.1"/>
    </source>
</evidence>
<keyword evidence="3" id="KW-0813">Transport</keyword>
<organism evidence="16 17">
    <name type="scientific">Nocardia arthritidis</name>
    <dbReference type="NCBI Taxonomy" id="228602"/>
    <lineage>
        <taxon>Bacteria</taxon>
        <taxon>Bacillati</taxon>
        <taxon>Actinomycetota</taxon>
        <taxon>Actinomycetes</taxon>
        <taxon>Mycobacteriales</taxon>
        <taxon>Nocardiaceae</taxon>
        <taxon>Nocardia</taxon>
    </lineage>
</organism>
<keyword evidence="17" id="KW-1185">Reference proteome</keyword>
<evidence type="ECO:0000256" key="7">
    <source>
        <dbReference type="ARBA" id="ARBA00022729"/>
    </source>
</evidence>
<evidence type="ECO:0000256" key="15">
    <source>
        <dbReference type="SAM" id="MobiDB-lite"/>
    </source>
</evidence>
<feature type="binding site" evidence="14">
    <location>
        <position position="232"/>
    </location>
    <ligand>
        <name>molybdate</name>
        <dbReference type="ChEBI" id="CHEBI:36264"/>
    </ligand>
</feature>
<sequence length="296" mass="30072">MRTVHSGVVDERRCGARTGAGTRKCGDGQREGDHRRGRNGRRMNRVVAASVAGALAAVVVTGCGSDDSGKSGSDTVTVYAAASLKQVFTDLAKQFEADHPGAKVQFSFAGSSDLAAQINQGAPADVFAAADPVTMDTAVKGGRITEATQNFATNVLTIVTAPGNPKHVAGLRDLTQPGLQLVVCAAPVPCGRATKKVTDAAGVALKPVSEEQSVTDVLTKVTSGQADAGVVYVTDATSAGAKVATVSMPESAAAVNTYPIAVLKDSKQEKLAHEFEGLVTGPKGRAALQGAGFGAP</sequence>
<protein>
    <recommendedName>
        <fullName evidence="12">Molybdate-binding protein ModA</fullName>
    </recommendedName>
    <alternativeName>
        <fullName evidence="13">Molybdate/tungstate-binding protein ModA</fullName>
    </alternativeName>
</protein>
<evidence type="ECO:0000256" key="6">
    <source>
        <dbReference type="ARBA" id="ARBA00022723"/>
    </source>
</evidence>
<evidence type="ECO:0000256" key="13">
    <source>
        <dbReference type="ARBA" id="ARBA00078141"/>
    </source>
</evidence>
<feature type="binding site" evidence="14">
    <location>
        <position position="83"/>
    </location>
    <ligand>
        <name>molybdate</name>
        <dbReference type="ChEBI" id="CHEBI:36264"/>
    </ligand>
</feature>
<name>A0A6G9YUH9_9NOCA</name>
<dbReference type="FunFam" id="3.40.190.10:FF:000030">
    <property type="entry name" value="Molybdate ABC transporter substrate-binding protein"/>
    <property type="match status" value="1"/>
</dbReference>
<evidence type="ECO:0000256" key="3">
    <source>
        <dbReference type="ARBA" id="ARBA00022448"/>
    </source>
</evidence>
<dbReference type="InterPro" id="IPR050682">
    <property type="entry name" value="ModA/WtpA"/>
</dbReference>
<dbReference type="Pfam" id="PF13531">
    <property type="entry name" value="SBP_bac_11"/>
    <property type="match status" value="1"/>
</dbReference>
<feature type="binding site" evidence="14">
    <location>
        <position position="111"/>
    </location>
    <ligand>
        <name>molybdate</name>
        <dbReference type="ChEBI" id="CHEBI:36264"/>
    </ligand>
</feature>
<dbReference type="KEGG" id="nah:F5544_45295"/>
<comment type="subcellular location">
    <subcellularLocation>
        <location evidence="1">Cell membrane</location>
        <topology evidence="1">Lipid-anchor</topology>
    </subcellularLocation>
</comment>
<dbReference type="PANTHER" id="PTHR30632">
    <property type="entry name" value="MOLYBDATE-BINDING PERIPLASMIC PROTEIN"/>
    <property type="match status" value="1"/>
</dbReference>
<evidence type="ECO:0000256" key="9">
    <source>
        <dbReference type="ARBA" id="ARBA00023245"/>
    </source>
</evidence>
<evidence type="ECO:0000256" key="14">
    <source>
        <dbReference type="PIRSR" id="PIRSR004846-1"/>
    </source>
</evidence>
<dbReference type="SUPFAM" id="SSF53850">
    <property type="entry name" value="Periplasmic binding protein-like II"/>
    <property type="match status" value="1"/>
</dbReference>
<comment type="subunit">
    <text evidence="11">The complex is composed of two ATP-binding proteins (ModC), two transmembrane proteins (ModB) and a solute-binding protein (ModA).</text>
</comment>
<evidence type="ECO:0000256" key="4">
    <source>
        <dbReference type="ARBA" id="ARBA00022475"/>
    </source>
</evidence>
<keyword evidence="4" id="KW-1003">Cell membrane</keyword>
<evidence type="ECO:0000256" key="2">
    <source>
        <dbReference type="ARBA" id="ARBA00009175"/>
    </source>
</evidence>
<dbReference type="GO" id="GO:0015689">
    <property type="term" value="P:molybdate ion transport"/>
    <property type="evidence" value="ECO:0007669"/>
    <property type="project" value="InterPro"/>
</dbReference>
<dbReference type="CDD" id="cd13538">
    <property type="entry name" value="PBP2_ModA_like_1"/>
    <property type="match status" value="1"/>
</dbReference>
<reference evidence="16 17" key="1">
    <citation type="journal article" date="2019" name="ACS Chem. Biol.">
        <title>Identification and Mobilization of a Cryptic Antibiotic Biosynthesis Gene Locus from a Human-Pathogenic Nocardia Isolate.</title>
        <authorList>
            <person name="Herisse M."/>
            <person name="Ishida K."/>
            <person name="Porter J.L."/>
            <person name="Howden B."/>
            <person name="Hertweck C."/>
            <person name="Stinear T.P."/>
            <person name="Pidot S.J."/>
        </authorList>
    </citation>
    <scope>NUCLEOTIDE SEQUENCE [LARGE SCALE GENOMIC DNA]</scope>
    <source>
        <strain evidence="16 17">AUSMDU00012717</strain>
    </source>
</reference>
<dbReference type="PANTHER" id="PTHR30632:SF0">
    <property type="entry name" value="SULFATE-BINDING PROTEIN"/>
    <property type="match status" value="1"/>
</dbReference>
<dbReference type="PIRSF" id="PIRSF004846">
    <property type="entry name" value="ModA"/>
    <property type="match status" value="1"/>
</dbReference>
<dbReference type="Gene3D" id="3.40.190.10">
    <property type="entry name" value="Periplasmic binding protein-like II"/>
    <property type="match status" value="2"/>
</dbReference>
<feature type="binding site" evidence="14">
    <location>
        <position position="214"/>
    </location>
    <ligand>
        <name>molybdate</name>
        <dbReference type="ChEBI" id="CHEBI:36264"/>
    </ligand>
</feature>
<dbReference type="Proteomes" id="UP000503540">
    <property type="component" value="Chromosome"/>
</dbReference>
<evidence type="ECO:0000256" key="1">
    <source>
        <dbReference type="ARBA" id="ARBA00004193"/>
    </source>
</evidence>
<evidence type="ECO:0000313" key="17">
    <source>
        <dbReference type="Proteomes" id="UP000503540"/>
    </source>
</evidence>
<evidence type="ECO:0000256" key="11">
    <source>
        <dbReference type="ARBA" id="ARBA00062515"/>
    </source>
</evidence>
<dbReference type="GO" id="GO:0046872">
    <property type="term" value="F:metal ion binding"/>
    <property type="evidence" value="ECO:0007669"/>
    <property type="project" value="UniProtKB-KW"/>
</dbReference>
<proteinExistence type="inferred from homology"/>
<dbReference type="NCBIfam" id="TIGR01256">
    <property type="entry name" value="modA"/>
    <property type="match status" value="1"/>
</dbReference>
<comment type="function">
    <text evidence="10">Involved in the transport of molybdenum into the cell. Part of the binding-protein-dependent transport system ModABCD.</text>
</comment>
<keyword evidence="7" id="KW-0732">Signal</keyword>
<feature type="region of interest" description="Disordered" evidence="15">
    <location>
        <begin position="1"/>
        <end position="42"/>
    </location>
</feature>
<evidence type="ECO:0000256" key="12">
    <source>
        <dbReference type="ARBA" id="ARBA00073171"/>
    </source>
</evidence>
<gene>
    <name evidence="16" type="primary">modA</name>
    <name evidence="16" type="ORF">F5544_45295</name>
</gene>
<feature type="compositionally biased region" description="Basic and acidic residues" evidence="15">
    <location>
        <begin position="24"/>
        <end position="34"/>
    </location>
</feature>
<accession>A0A6G9YUH9</accession>
<keyword evidence="5 14" id="KW-0500">Molybdenum</keyword>
<comment type="similarity">
    <text evidence="2">Belongs to the bacterial solute-binding protein ModA family.</text>
</comment>
<dbReference type="EMBL" id="CP046172">
    <property type="protein sequence ID" value="QIS16862.1"/>
    <property type="molecule type" value="Genomic_DNA"/>
</dbReference>
<keyword evidence="6 14" id="KW-0479">Metal-binding</keyword>
<keyword evidence="8" id="KW-0472">Membrane</keyword>